<comment type="caution">
    <text evidence="2">The sequence shown here is derived from an EMBL/GenBank/DDBJ whole genome shotgun (WGS) entry which is preliminary data.</text>
</comment>
<reference evidence="2" key="2">
    <citation type="submission" date="2020-06" db="EMBL/GenBank/DDBJ databases">
        <authorList>
            <person name="Sheffer M."/>
        </authorList>
    </citation>
    <scope>NUCLEOTIDE SEQUENCE</scope>
</reference>
<dbReference type="EMBL" id="JABXBU010000011">
    <property type="protein sequence ID" value="KAF8791546.1"/>
    <property type="molecule type" value="Genomic_DNA"/>
</dbReference>
<evidence type="ECO:0000313" key="2">
    <source>
        <dbReference type="EMBL" id="KAF8791546.1"/>
    </source>
</evidence>
<name>A0A8T0FKS4_ARGBR</name>
<keyword evidence="3" id="KW-1185">Reference proteome</keyword>
<dbReference type="Proteomes" id="UP000807504">
    <property type="component" value="Unassembled WGS sequence"/>
</dbReference>
<feature type="region of interest" description="Disordered" evidence="1">
    <location>
        <begin position="1"/>
        <end position="21"/>
    </location>
</feature>
<proteinExistence type="predicted"/>
<accession>A0A8T0FKS4</accession>
<reference evidence="2" key="1">
    <citation type="journal article" date="2020" name="bioRxiv">
        <title>Chromosome-level reference genome of the European wasp spider Argiope bruennichi: a resource for studies on range expansion and evolutionary adaptation.</title>
        <authorList>
            <person name="Sheffer M.M."/>
            <person name="Hoppe A."/>
            <person name="Krehenwinkel H."/>
            <person name="Uhl G."/>
            <person name="Kuss A.W."/>
            <person name="Jensen L."/>
            <person name="Jensen C."/>
            <person name="Gillespie R.G."/>
            <person name="Hoff K.J."/>
            <person name="Prost S."/>
        </authorList>
    </citation>
    <scope>NUCLEOTIDE SEQUENCE</scope>
</reference>
<gene>
    <name evidence="2" type="ORF">HNY73_006393</name>
</gene>
<organism evidence="2 3">
    <name type="scientific">Argiope bruennichi</name>
    <name type="common">Wasp spider</name>
    <name type="synonym">Aranea bruennichi</name>
    <dbReference type="NCBI Taxonomy" id="94029"/>
    <lineage>
        <taxon>Eukaryota</taxon>
        <taxon>Metazoa</taxon>
        <taxon>Ecdysozoa</taxon>
        <taxon>Arthropoda</taxon>
        <taxon>Chelicerata</taxon>
        <taxon>Arachnida</taxon>
        <taxon>Araneae</taxon>
        <taxon>Araneomorphae</taxon>
        <taxon>Entelegynae</taxon>
        <taxon>Araneoidea</taxon>
        <taxon>Araneidae</taxon>
        <taxon>Argiope</taxon>
    </lineage>
</organism>
<sequence length="77" mass="8500">MTDITDSDESEPGIFANNNDGDRNLDFVLETGTKDLLLMQESDSVSKLSRRQSGACWQYPIITNTIGKKKKFASSIG</sequence>
<feature type="compositionally biased region" description="Acidic residues" evidence="1">
    <location>
        <begin position="1"/>
        <end position="11"/>
    </location>
</feature>
<evidence type="ECO:0000256" key="1">
    <source>
        <dbReference type="SAM" id="MobiDB-lite"/>
    </source>
</evidence>
<dbReference type="AlphaFoldDB" id="A0A8T0FKS4"/>
<evidence type="ECO:0000313" key="3">
    <source>
        <dbReference type="Proteomes" id="UP000807504"/>
    </source>
</evidence>
<protein>
    <submittedName>
        <fullName evidence="2">Uncharacterized protein</fullName>
    </submittedName>
</protein>